<keyword evidence="1" id="KW-0812">Transmembrane</keyword>
<evidence type="ECO:0000256" key="1">
    <source>
        <dbReference type="SAM" id="Phobius"/>
    </source>
</evidence>
<organism evidence="2">
    <name type="scientific">viral metagenome</name>
    <dbReference type="NCBI Taxonomy" id="1070528"/>
    <lineage>
        <taxon>unclassified sequences</taxon>
        <taxon>metagenomes</taxon>
        <taxon>organismal metagenomes</taxon>
    </lineage>
</organism>
<accession>A0A6C0AWQ0</accession>
<protein>
    <submittedName>
        <fullName evidence="2">Uncharacterized protein</fullName>
    </submittedName>
</protein>
<proteinExistence type="predicted"/>
<feature type="transmembrane region" description="Helical" evidence="1">
    <location>
        <begin position="281"/>
        <end position="303"/>
    </location>
</feature>
<evidence type="ECO:0000313" key="2">
    <source>
        <dbReference type="EMBL" id="QHS84202.1"/>
    </source>
</evidence>
<feature type="transmembrane region" description="Helical" evidence="1">
    <location>
        <begin position="248"/>
        <end position="269"/>
    </location>
</feature>
<reference evidence="2" key="1">
    <citation type="journal article" date="2020" name="Nature">
        <title>Giant virus diversity and host interactions through global metagenomics.</title>
        <authorList>
            <person name="Schulz F."/>
            <person name="Roux S."/>
            <person name="Paez-Espino D."/>
            <person name="Jungbluth S."/>
            <person name="Walsh D.A."/>
            <person name="Denef V.J."/>
            <person name="McMahon K.D."/>
            <person name="Konstantinidis K.T."/>
            <person name="Eloe-Fadrosh E.A."/>
            <person name="Kyrpides N.C."/>
            <person name="Woyke T."/>
        </authorList>
    </citation>
    <scope>NUCLEOTIDE SEQUENCE</scope>
    <source>
        <strain evidence="2">GVMAG-S-ERX555965-48</strain>
    </source>
</reference>
<name>A0A6C0AWQ0_9ZZZZ</name>
<keyword evidence="1" id="KW-1133">Transmembrane helix</keyword>
<dbReference type="EMBL" id="MN738774">
    <property type="protein sequence ID" value="QHS84202.1"/>
    <property type="molecule type" value="Genomic_DNA"/>
</dbReference>
<keyword evidence="1" id="KW-0472">Membrane</keyword>
<sequence>MSFFFNKTSAYGGIFINTVPYELNKYTNSIYNLYLNESNSNEINNTLNHVWYSNSSYQLKQLIEKFQNHSFFNQLCNGSNNCIIENISEMDEIMYSNSKIINNNTVNVNYYGATSNYKPHHDCEVCSLFFRNTNMYRILIGLTNENEYIYTNFPEYNIGKRLNKGDVIGFDFDKTLHEVVNVNNKQVKPRVLLKLHYLVCEDCKINNYQLKNIKQFYTHYDRFLRDYTKIGTDPIHPHEFALGLSCHYMYYPNIEKILLFYFMLAFLFIKKQNKYTIINTPIIFIKSLVGLFGLYGCIVLFYWSRFILFNIR</sequence>
<dbReference type="AlphaFoldDB" id="A0A6C0AWQ0"/>